<accession>A0AAV9GWD5</accession>
<protein>
    <submittedName>
        <fullName evidence="3">Heterokaryon incompatibility protein-domain-containing protein</fullName>
    </submittedName>
</protein>
<feature type="compositionally biased region" description="Polar residues" evidence="1">
    <location>
        <begin position="356"/>
        <end position="365"/>
    </location>
</feature>
<proteinExistence type="predicted"/>
<dbReference type="AlphaFoldDB" id="A0AAV9GWD5"/>
<feature type="domain" description="Heterokaryon incompatibility" evidence="2">
    <location>
        <begin position="209"/>
        <end position="392"/>
    </location>
</feature>
<keyword evidence="4" id="KW-1185">Reference proteome</keyword>
<reference evidence="3" key="2">
    <citation type="submission" date="2023-05" db="EMBL/GenBank/DDBJ databases">
        <authorList>
            <consortium name="Lawrence Berkeley National Laboratory"/>
            <person name="Steindorff A."/>
            <person name="Hensen N."/>
            <person name="Bonometti L."/>
            <person name="Westerberg I."/>
            <person name="Brannstrom I.O."/>
            <person name="Guillou S."/>
            <person name="Cros-Aarteil S."/>
            <person name="Calhoun S."/>
            <person name="Haridas S."/>
            <person name="Kuo A."/>
            <person name="Mondo S."/>
            <person name="Pangilinan J."/>
            <person name="Riley R."/>
            <person name="Labutti K."/>
            <person name="Andreopoulos B."/>
            <person name="Lipzen A."/>
            <person name="Chen C."/>
            <person name="Yanf M."/>
            <person name="Daum C."/>
            <person name="Ng V."/>
            <person name="Clum A."/>
            <person name="Ohm R."/>
            <person name="Martin F."/>
            <person name="Silar P."/>
            <person name="Natvig D."/>
            <person name="Lalanne C."/>
            <person name="Gautier V."/>
            <person name="Ament-Velasquez S.L."/>
            <person name="Kruys A."/>
            <person name="Hutchinson M.I."/>
            <person name="Powell A.J."/>
            <person name="Barry K."/>
            <person name="Miller A.N."/>
            <person name="Grigoriev I.V."/>
            <person name="Debuchy R."/>
            <person name="Gladieux P."/>
            <person name="Thoren M.H."/>
            <person name="Johannesson H."/>
        </authorList>
    </citation>
    <scope>NUCLEOTIDE SEQUENCE</scope>
    <source>
        <strain evidence="3">PSN243</strain>
    </source>
</reference>
<organism evidence="3 4">
    <name type="scientific">Podospora aff. communis PSN243</name>
    <dbReference type="NCBI Taxonomy" id="3040156"/>
    <lineage>
        <taxon>Eukaryota</taxon>
        <taxon>Fungi</taxon>
        <taxon>Dikarya</taxon>
        <taxon>Ascomycota</taxon>
        <taxon>Pezizomycotina</taxon>
        <taxon>Sordariomycetes</taxon>
        <taxon>Sordariomycetidae</taxon>
        <taxon>Sordariales</taxon>
        <taxon>Podosporaceae</taxon>
        <taxon>Podospora</taxon>
    </lineage>
</organism>
<sequence>MNVLKRFVQTAKWMDGSPRRCGACLFELDDAAKPASFDVHHNWERIYWSSETHTSTFEQLARSAGRGCVRCTSLVNFLKCSGLPCASIEWFPSRGWNSAQPQIFCHLDGKGPAGVELEICVHPKDVEALVVEGISSTHPSIVRGTKLKGSTGRSEVLAQAARWLDACRKQHKKCGRAEDGFVPTRLLHLEAQDKTRITLCEKLKGPLTYAALSHHWSAETETVILKTTNIKQRKESGIPLTRLPQMMQDVVSVLRGLGIAYLWIDSLCILQDSAADWVDQAAMMAHVYSNADVTVAATWCHGSGQSLFSSRHGSNFLDVDLPGTGCQSPMFVRLSIPHFQGKNGAPTLGMGDGYTDSASEGASQSGEDDEGQLTTSPNALWPLLGRGWVYQEQWLSPRIIHFTKHEIIWTCRETTACECSFYEFGKGNRHGPPTFEETREWEWTAIVEQYCKRDFTQIADRLPALAGIATVHSSSAARGSYLCGLWSQELPKTLFWQATSSTLASRPPMTMPTWSWASTTGLIAFDYPDEEIRPKVLDVQVSYFGQDLMGDVAEAMLRLEGLIVPGTVHYGEKWEHLLKTRAKSVSEANPRSKYGLEIDGVFATFFPDYALGAPGKYFVPAEAAVLCLLFGRGYIGHCDPERPQNNQNLNYVSGIVLRGVSEGGCVHERVGYFTGSALDDALELDRTLELANRSVITLA</sequence>
<gene>
    <name evidence="3" type="ORF">QBC34DRAFT_28766</name>
</gene>
<name>A0AAV9GWD5_9PEZI</name>
<comment type="caution">
    <text evidence="3">The sequence shown here is derived from an EMBL/GenBank/DDBJ whole genome shotgun (WGS) entry which is preliminary data.</text>
</comment>
<dbReference type="Proteomes" id="UP001321760">
    <property type="component" value="Unassembled WGS sequence"/>
</dbReference>
<dbReference type="PANTHER" id="PTHR33112">
    <property type="entry name" value="DOMAIN PROTEIN, PUTATIVE-RELATED"/>
    <property type="match status" value="1"/>
</dbReference>
<feature type="region of interest" description="Disordered" evidence="1">
    <location>
        <begin position="350"/>
        <end position="376"/>
    </location>
</feature>
<dbReference type="PANTHER" id="PTHR33112:SF9">
    <property type="entry name" value="HETEROKARYON INCOMPATIBILITY DOMAIN-CONTAINING PROTEIN"/>
    <property type="match status" value="1"/>
</dbReference>
<evidence type="ECO:0000313" key="4">
    <source>
        <dbReference type="Proteomes" id="UP001321760"/>
    </source>
</evidence>
<reference evidence="3" key="1">
    <citation type="journal article" date="2023" name="Mol. Phylogenet. Evol.">
        <title>Genome-scale phylogeny and comparative genomics of the fungal order Sordariales.</title>
        <authorList>
            <person name="Hensen N."/>
            <person name="Bonometti L."/>
            <person name="Westerberg I."/>
            <person name="Brannstrom I.O."/>
            <person name="Guillou S."/>
            <person name="Cros-Aarteil S."/>
            <person name="Calhoun S."/>
            <person name="Haridas S."/>
            <person name="Kuo A."/>
            <person name="Mondo S."/>
            <person name="Pangilinan J."/>
            <person name="Riley R."/>
            <person name="LaButti K."/>
            <person name="Andreopoulos B."/>
            <person name="Lipzen A."/>
            <person name="Chen C."/>
            <person name="Yan M."/>
            <person name="Daum C."/>
            <person name="Ng V."/>
            <person name="Clum A."/>
            <person name="Steindorff A."/>
            <person name="Ohm R.A."/>
            <person name="Martin F."/>
            <person name="Silar P."/>
            <person name="Natvig D.O."/>
            <person name="Lalanne C."/>
            <person name="Gautier V."/>
            <person name="Ament-Velasquez S.L."/>
            <person name="Kruys A."/>
            <person name="Hutchinson M.I."/>
            <person name="Powell A.J."/>
            <person name="Barry K."/>
            <person name="Miller A.N."/>
            <person name="Grigoriev I.V."/>
            <person name="Debuchy R."/>
            <person name="Gladieux P."/>
            <person name="Hiltunen Thoren M."/>
            <person name="Johannesson H."/>
        </authorList>
    </citation>
    <scope>NUCLEOTIDE SEQUENCE</scope>
    <source>
        <strain evidence="3">PSN243</strain>
    </source>
</reference>
<evidence type="ECO:0000313" key="3">
    <source>
        <dbReference type="EMBL" id="KAK4452696.1"/>
    </source>
</evidence>
<dbReference type="Pfam" id="PF06985">
    <property type="entry name" value="HET"/>
    <property type="match status" value="1"/>
</dbReference>
<evidence type="ECO:0000256" key="1">
    <source>
        <dbReference type="SAM" id="MobiDB-lite"/>
    </source>
</evidence>
<dbReference type="InterPro" id="IPR010730">
    <property type="entry name" value="HET"/>
</dbReference>
<evidence type="ECO:0000259" key="2">
    <source>
        <dbReference type="Pfam" id="PF06985"/>
    </source>
</evidence>
<dbReference type="EMBL" id="MU865923">
    <property type="protein sequence ID" value="KAK4452696.1"/>
    <property type="molecule type" value="Genomic_DNA"/>
</dbReference>